<evidence type="ECO:0000313" key="2">
    <source>
        <dbReference type="Proteomes" id="UP000094626"/>
    </source>
</evidence>
<reference evidence="2" key="1">
    <citation type="journal article" date="2017" name="J. Biotechnol.">
        <title>Complete genome sequence of Novosphingobium resinovorum SA1, a versatile xenobiotic-degrading bacterium capable of utilizing sulfanilic acid.</title>
        <authorList>
            <person name="Hegedus B."/>
            <person name="Kos P.B."/>
            <person name="Balint B."/>
            <person name="Maroti G."/>
            <person name="Gan H.M."/>
            <person name="Perei K."/>
            <person name="Rakhely G."/>
        </authorList>
    </citation>
    <scope>NUCLEOTIDE SEQUENCE [LARGE SCALE GENOMIC DNA]</scope>
    <source>
        <strain evidence="2">SA1</strain>
    </source>
</reference>
<dbReference type="RefSeq" id="WP_069707782.1">
    <property type="nucleotide sequence ID" value="NZ_CP017075.1"/>
</dbReference>
<organism evidence="1 2">
    <name type="scientific">Novosphingobium resinovorum</name>
    <dbReference type="NCBI Taxonomy" id="158500"/>
    <lineage>
        <taxon>Bacteria</taxon>
        <taxon>Pseudomonadati</taxon>
        <taxon>Pseudomonadota</taxon>
        <taxon>Alphaproteobacteria</taxon>
        <taxon>Sphingomonadales</taxon>
        <taxon>Sphingomonadaceae</taxon>
        <taxon>Novosphingobium</taxon>
    </lineage>
</organism>
<keyword evidence="2" id="KW-1185">Reference proteome</keyword>
<dbReference type="OrthoDB" id="7511339at2"/>
<evidence type="ECO:0000313" key="1">
    <source>
        <dbReference type="EMBL" id="AOR76326.1"/>
    </source>
</evidence>
<dbReference type="KEGG" id="nre:BES08_05790"/>
<name>A0A1D8A2N2_9SPHN</name>
<dbReference type="AlphaFoldDB" id="A0A1D8A2N2"/>
<dbReference type="Proteomes" id="UP000094626">
    <property type="component" value="Chromosome"/>
</dbReference>
<accession>A0A1D8A2N2</accession>
<proteinExistence type="predicted"/>
<dbReference type="EMBL" id="CP017075">
    <property type="protein sequence ID" value="AOR76326.1"/>
    <property type="molecule type" value="Genomic_DNA"/>
</dbReference>
<protein>
    <submittedName>
        <fullName evidence="1">Uncharacterized protein</fullName>
    </submittedName>
</protein>
<gene>
    <name evidence="1" type="ORF">BES08_05790</name>
</gene>
<sequence>MELGVIVSRHAIARYRERVRDMPDSEIVAALSGPAFVKAADFGAPYVKLGTGQHVVITGRRIATVLAKDTWLATLSTTSIFNLKYARS</sequence>